<dbReference type="EMBL" id="CP000573">
    <property type="protein sequence ID" value="ABN93993.1"/>
    <property type="molecule type" value="Genomic_DNA"/>
</dbReference>
<evidence type="ECO:0000256" key="1">
    <source>
        <dbReference type="SAM" id="MobiDB-lite"/>
    </source>
</evidence>
<reference evidence="3" key="1">
    <citation type="submission" date="2007-02" db="EMBL/GenBank/DDBJ databases">
        <authorList>
            <person name="DeShazer D."/>
            <person name="Woods D.E."/>
            <person name="Nierman W.C."/>
        </authorList>
    </citation>
    <scope>NUCLEOTIDE SEQUENCE [LARGE SCALE GENOMIC DNA]</scope>
    <source>
        <strain evidence="3">1106a</strain>
    </source>
</reference>
<organism evidence="2 3">
    <name type="scientific">Burkholderia pseudomallei (strain 1106a)</name>
    <dbReference type="NCBI Taxonomy" id="357348"/>
    <lineage>
        <taxon>Bacteria</taxon>
        <taxon>Pseudomonadati</taxon>
        <taxon>Pseudomonadota</taxon>
        <taxon>Betaproteobacteria</taxon>
        <taxon>Burkholderiales</taxon>
        <taxon>Burkholderiaceae</taxon>
        <taxon>Burkholderia</taxon>
        <taxon>pseudomallei group</taxon>
    </lineage>
</organism>
<feature type="compositionally biased region" description="Basic residues" evidence="1">
    <location>
        <begin position="60"/>
        <end position="73"/>
    </location>
</feature>
<dbReference type="Proteomes" id="UP000006738">
    <property type="component" value="Chromosome II"/>
</dbReference>
<evidence type="ECO:0000313" key="3">
    <source>
        <dbReference type="Proteomes" id="UP000006738"/>
    </source>
</evidence>
<accession>A3P8H8</accession>
<gene>
    <name evidence="2" type="ordered locus">BURPS1106A_A2608</name>
</gene>
<dbReference type="HOGENOM" id="CLU_2582960_0_0_4"/>
<proteinExistence type="predicted"/>
<dbReference type="AlphaFoldDB" id="A3P8H8"/>
<sequence>MTQVNAVGAASSRAGAHGSLRASLVADGRLPVARRSSLVARRELHVACGVMLDTCRAMQRRRARPLRARRASTRARSDGA</sequence>
<feature type="region of interest" description="Disordered" evidence="1">
    <location>
        <begin position="60"/>
        <end position="80"/>
    </location>
</feature>
<dbReference type="KEGG" id="bpl:BURPS1106A_A2608"/>
<evidence type="ECO:0000313" key="2">
    <source>
        <dbReference type="EMBL" id="ABN93993.1"/>
    </source>
</evidence>
<name>A3P8H8_BURP0</name>
<protein>
    <submittedName>
        <fullName evidence="2">Uncharacterized protein</fullName>
    </submittedName>
</protein>